<dbReference type="AlphaFoldDB" id="A0AAV7AMM2"/>
<organism evidence="3 4">
    <name type="scientific">Engystomops pustulosus</name>
    <name type="common">Tungara frog</name>
    <name type="synonym">Physalaemus pustulosus</name>
    <dbReference type="NCBI Taxonomy" id="76066"/>
    <lineage>
        <taxon>Eukaryota</taxon>
        <taxon>Metazoa</taxon>
        <taxon>Chordata</taxon>
        <taxon>Craniata</taxon>
        <taxon>Vertebrata</taxon>
        <taxon>Euteleostomi</taxon>
        <taxon>Amphibia</taxon>
        <taxon>Batrachia</taxon>
        <taxon>Anura</taxon>
        <taxon>Neobatrachia</taxon>
        <taxon>Hyloidea</taxon>
        <taxon>Leptodactylidae</taxon>
        <taxon>Leiuperinae</taxon>
        <taxon>Engystomops</taxon>
    </lineage>
</organism>
<keyword evidence="4" id="KW-1185">Reference proteome</keyword>
<evidence type="ECO:0000313" key="4">
    <source>
        <dbReference type="Proteomes" id="UP000824782"/>
    </source>
</evidence>
<name>A0AAV7AMM2_ENGPU</name>
<feature type="domain" description="NID" evidence="2">
    <location>
        <begin position="81"/>
        <end position="168"/>
    </location>
</feature>
<dbReference type="InterPro" id="IPR009909">
    <property type="entry name" value="Nmi/IFP35_dom"/>
</dbReference>
<dbReference type="PANTHER" id="PTHR15225:SF4">
    <property type="entry name" value="N-MYC-INTERACTOR"/>
    <property type="match status" value="1"/>
</dbReference>
<dbReference type="EMBL" id="WNYA01000008">
    <property type="protein sequence ID" value="KAG8560003.1"/>
    <property type="molecule type" value="Genomic_DNA"/>
</dbReference>
<keyword evidence="1" id="KW-0175">Coiled coil</keyword>
<dbReference type="InterPro" id="IPR012677">
    <property type="entry name" value="Nucleotide-bd_a/b_plait_sf"/>
</dbReference>
<protein>
    <recommendedName>
        <fullName evidence="2">NID domain-containing protein</fullName>
    </recommendedName>
</protein>
<proteinExistence type="predicted"/>
<dbReference type="Pfam" id="PF07292">
    <property type="entry name" value="NID"/>
    <property type="match status" value="2"/>
</dbReference>
<dbReference type="Gene3D" id="3.30.70.330">
    <property type="match status" value="1"/>
</dbReference>
<comment type="caution">
    <text evidence="3">The sequence shown here is derived from an EMBL/GenBank/DDBJ whole genome shotgun (WGS) entry which is preliminary data.</text>
</comment>
<gene>
    <name evidence="3" type="ORF">GDO81_017532</name>
</gene>
<feature type="domain" description="NID" evidence="2">
    <location>
        <begin position="179"/>
        <end position="268"/>
    </location>
</feature>
<dbReference type="GO" id="GO:0005737">
    <property type="term" value="C:cytoplasm"/>
    <property type="evidence" value="ECO:0007669"/>
    <property type="project" value="TreeGrafter"/>
</dbReference>
<accession>A0AAV7AMM2</accession>
<evidence type="ECO:0000256" key="1">
    <source>
        <dbReference type="SAM" id="Coils"/>
    </source>
</evidence>
<dbReference type="Proteomes" id="UP000824782">
    <property type="component" value="Unassembled WGS sequence"/>
</dbReference>
<evidence type="ECO:0000259" key="2">
    <source>
        <dbReference type="Pfam" id="PF07292"/>
    </source>
</evidence>
<evidence type="ECO:0000313" key="3">
    <source>
        <dbReference type="EMBL" id="KAG8560003.1"/>
    </source>
</evidence>
<feature type="coiled-coil region" evidence="1">
    <location>
        <begin position="1"/>
        <end position="28"/>
    </location>
</feature>
<reference evidence="3" key="1">
    <citation type="thesis" date="2020" institute="ProQuest LLC" country="789 East Eisenhower Parkway, Ann Arbor, MI, USA">
        <title>Comparative Genomics and Chromosome Evolution.</title>
        <authorList>
            <person name="Mudd A.B."/>
        </authorList>
    </citation>
    <scope>NUCLEOTIDE SEQUENCE</scope>
    <source>
        <strain evidence="3">237g6f4</strain>
        <tissue evidence="3">Blood</tissue>
    </source>
</reference>
<dbReference type="PANTHER" id="PTHR15225">
    <property type="entry name" value="INTERFERON-INDUCED PROTEIN 35/NMI N-MYC/STAT INTERACTING PROTEIN"/>
    <property type="match status" value="1"/>
</dbReference>
<sequence length="285" mass="32805">MRDLLRENEELMTNIHELEQQETSYRKVFEKRRNELQVDNKLPHKNINYAKEESDLEDLENTSYTCQISIQDPCVLEGGHALLTFEDAQVAQAIIDKKKHHVEFSNEQQEKVTACDVPLGRTVTFEVNMNISNKKLLVRNLPDLPEETLKDKLELTFYKSNIGGGEIETVEYNKNNNTVLITYQENGVVQRVLKTTQHVLQAAGTMYEVVISAVTEKELKKLQIFSDVCQRTVRLAEIRNQEDSEEDIKDLIEIHFQKESNGGGEVEHVAFSRKDTVGYFEPDMA</sequence>